<organism evidence="1 2">
    <name type="scientific">Sphingomonas gellani</name>
    <dbReference type="NCBI Taxonomy" id="1166340"/>
    <lineage>
        <taxon>Bacteria</taxon>
        <taxon>Pseudomonadati</taxon>
        <taxon>Pseudomonadota</taxon>
        <taxon>Alphaproteobacteria</taxon>
        <taxon>Sphingomonadales</taxon>
        <taxon>Sphingomonadaceae</taxon>
        <taxon>Sphingomonas</taxon>
    </lineage>
</organism>
<name>A0A1H8HCE8_9SPHN</name>
<sequence length="130" mass="14564">MYGARADHDDLRERMTRFAVLLSAPDGSANASLLRQRAAFARCFALHVADEQRALARLVATDRSMRDPLRGYYDRLGALRTDYSAHISTWTPAAIGGDWHGYGQAVFGLQDRLRDLMAWEERNLTVPAVA</sequence>
<dbReference type="OrthoDB" id="7470932at2"/>
<evidence type="ECO:0008006" key="3">
    <source>
        <dbReference type="Google" id="ProtNLM"/>
    </source>
</evidence>
<dbReference type="STRING" id="1166340.SAMN05192583_3003"/>
<evidence type="ECO:0000313" key="2">
    <source>
        <dbReference type="Proteomes" id="UP000199206"/>
    </source>
</evidence>
<proteinExistence type="predicted"/>
<dbReference type="Proteomes" id="UP000199206">
    <property type="component" value="Unassembled WGS sequence"/>
</dbReference>
<dbReference type="AlphaFoldDB" id="A0A1H8HCE8"/>
<gene>
    <name evidence="1" type="ORF">SAMN05192583_3003</name>
</gene>
<evidence type="ECO:0000313" key="1">
    <source>
        <dbReference type="EMBL" id="SEN53785.1"/>
    </source>
</evidence>
<protein>
    <recommendedName>
        <fullName evidence="3">Hemerythrin HHE cation binding domain-containing protein</fullName>
    </recommendedName>
</protein>
<dbReference type="EMBL" id="FOCF01000008">
    <property type="protein sequence ID" value="SEN53785.1"/>
    <property type="molecule type" value="Genomic_DNA"/>
</dbReference>
<accession>A0A1H8HCE8</accession>
<dbReference type="RefSeq" id="WP_139198098.1">
    <property type="nucleotide sequence ID" value="NZ_FOCF01000008.1"/>
</dbReference>
<keyword evidence="2" id="KW-1185">Reference proteome</keyword>
<reference evidence="2" key="1">
    <citation type="submission" date="2016-10" db="EMBL/GenBank/DDBJ databases">
        <authorList>
            <person name="Varghese N."/>
            <person name="Submissions S."/>
        </authorList>
    </citation>
    <scope>NUCLEOTIDE SEQUENCE [LARGE SCALE GENOMIC DNA]</scope>
    <source>
        <strain evidence="2">S6-262</strain>
    </source>
</reference>